<dbReference type="Gene3D" id="3.90.550.10">
    <property type="entry name" value="Spore Coat Polysaccharide Biosynthesis Protein SpsA, Chain A"/>
    <property type="match status" value="1"/>
</dbReference>
<evidence type="ECO:0000313" key="16">
    <source>
        <dbReference type="EMBL" id="TGZ54275.1"/>
    </source>
</evidence>
<dbReference type="GO" id="GO:0005525">
    <property type="term" value="F:GTP binding"/>
    <property type="evidence" value="ECO:0007669"/>
    <property type="project" value="UniProtKB-KW"/>
</dbReference>
<keyword evidence="17" id="KW-1185">Reference proteome</keyword>
<dbReference type="PROSITE" id="PS50250">
    <property type="entry name" value="PCI"/>
    <property type="match status" value="1"/>
</dbReference>
<gene>
    <name evidence="16" type="ORF">DBV15_06248</name>
</gene>
<dbReference type="FunFam" id="2.160.10.10:FF:000018">
    <property type="entry name" value="Mannose-1-phosphate guanyltransferase beta"/>
    <property type="match status" value="1"/>
</dbReference>
<dbReference type="FunFam" id="3.90.550.10:FF:000013">
    <property type="entry name" value="mannose-1-phosphate guanyltransferase beta"/>
    <property type="match status" value="1"/>
</dbReference>
<dbReference type="GO" id="GO:0009298">
    <property type="term" value="P:GDP-mannose biosynthetic process"/>
    <property type="evidence" value="ECO:0007669"/>
    <property type="project" value="UniProtKB-UniPathway"/>
</dbReference>
<dbReference type="GO" id="GO:0000502">
    <property type="term" value="C:proteasome complex"/>
    <property type="evidence" value="ECO:0007669"/>
    <property type="project" value="UniProtKB-KW"/>
</dbReference>
<comment type="cofactor">
    <cofactor evidence="1">
        <name>Mg(2+)</name>
        <dbReference type="ChEBI" id="CHEBI:18420"/>
    </cofactor>
</comment>
<dbReference type="InterPro" id="IPR050486">
    <property type="entry name" value="Mannose-1P_guanyltransferase"/>
</dbReference>
<evidence type="ECO:0000256" key="11">
    <source>
        <dbReference type="ARBA" id="ARBA00022942"/>
    </source>
</evidence>
<name>A0A4S2KW17_9HYME</name>
<comment type="pathway">
    <text evidence="2">Nucleotide-sugar biosynthesis; GDP-alpha-D-mannose biosynthesis; GDP-alpha-D-mannose from alpha-D-mannose 1-phosphate (GTP route): step 1/1.</text>
</comment>
<dbReference type="AlphaFoldDB" id="A0A4S2KW17"/>
<organism evidence="16 17">
    <name type="scientific">Temnothorax longispinosus</name>
    <dbReference type="NCBI Taxonomy" id="300112"/>
    <lineage>
        <taxon>Eukaryota</taxon>
        <taxon>Metazoa</taxon>
        <taxon>Ecdysozoa</taxon>
        <taxon>Arthropoda</taxon>
        <taxon>Hexapoda</taxon>
        <taxon>Insecta</taxon>
        <taxon>Pterygota</taxon>
        <taxon>Neoptera</taxon>
        <taxon>Endopterygota</taxon>
        <taxon>Hymenoptera</taxon>
        <taxon>Apocrita</taxon>
        <taxon>Aculeata</taxon>
        <taxon>Formicoidea</taxon>
        <taxon>Formicidae</taxon>
        <taxon>Myrmicinae</taxon>
        <taxon>Temnothorax</taxon>
    </lineage>
</organism>
<evidence type="ECO:0000256" key="9">
    <source>
        <dbReference type="ARBA" id="ARBA00022741"/>
    </source>
</evidence>
<dbReference type="InterPro" id="IPR033464">
    <property type="entry name" value="CSN8_PSD8_EIF3K"/>
</dbReference>
<evidence type="ECO:0000256" key="14">
    <source>
        <dbReference type="ARBA" id="ARBA00078986"/>
    </source>
</evidence>
<evidence type="ECO:0000256" key="10">
    <source>
        <dbReference type="ARBA" id="ARBA00022842"/>
    </source>
</evidence>
<evidence type="ECO:0000313" key="17">
    <source>
        <dbReference type="Proteomes" id="UP000310200"/>
    </source>
</evidence>
<keyword evidence="7" id="KW-0808">Transferase</keyword>
<proteinExistence type="inferred from homology"/>
<keyword evidence="11" id="KW-0647">Proteasome</keyword>
<dbReference type="SUPFAM" id="SSF53448">
    <property type="entry name" value="Nucleotide-diphospho-sugar transferases"/>
    <property type="match status" value="1"/>
</dbReference>
<comment type="caution">
    <text evidence="16">The sequence shown here is derived from an EMBL/GenBank/DDBJ whole genome shotgun (WGS) entry which is preliminary data.</text>
</comment>
<dbReference type="InterPro" id="IPR000717">
    <property type="entry name" value="PCI_dom"/>
</dbReference>
<accession>A0A4S2KW17</accession>
<feature type="domain" description="PCI" evidence="15">
    <location>
        <begin position="111"/>
        <end position="283"/>
    </location>
</feature>
<evidence type="ECO:0000256" key="8">
    <source>
        <dbReference type="ARBA" id="ARBA00022695"/>
    </source>
</evidence>
<comment type="similarity">
    <text evidence="4">Belongs to the proteasome subunit S14 family.</text>
</comment>
<comment type="similarity">
    <text evidence="3">Belongs to the transferase hexapeptide repeat family.</text>
</comment>
<reference evidence="16 17" key="1">
    <citation type="journal article" date="2019" name="Philos. Trans. R. Soc. Lond., B, Biol. Sci.">
        <title>Ant behaviour and brain gene expression of defending hosts depend on the ecological success of the intruding social parasite.</title>
        <authorList>
            <person name="Kaur R."/>
            <person name="Stoldt M."/>
            <person name="Jongepier E."/>
            <person name="Feldmeyer B."/>
            <person name="Menzel F."/>
            <person name="Bornberg-Bauer E."/>
            <person name="Foitzik S."/>
        </authorList>
    </citation>
    <scope>NUCLEOTIDE SEQUENCE [LARGE SCALE GENOMIC DNA]</scope>
    <source>
        <tissue evidence="16">Whole body</tissue>
    </source>
</reference>
<evidence type="ECO:0000256" key="2">
    <source>
        <dbReference type="ARBA" id="ARBA00004823"/>
    </source>
</evidence>
<dbReference type="EMBL" id="QBLH01000792">
    <property type="protein sequence ID" value="TGZ54275.1"/>
    <property type="molecule type" value="Genomic_DNA"/>
</dbReference>
<evidence type="ECO:0000259" key="15">
    <source>
        <dbReference type="PROSITE" id="PS50250"/>
    </source>
</evidence>
<evidence type="ECO:0000256" key="1">
    <source>
        <dbReference type="ARBA" id="ARBA00001946"/>
    </source>
</evidence>
<dbReference type="UniPathway" id="UPA00126">
    <property type="reaction ID" value="UER00930"/>
</dbReference>
<keyword evidence="9" id="KW-0547">Nucleotide-binding</keyword>
<dbReference type="STRING" id="300112.A0A4S2KW17"/>
<protein>
    <recommendedName>
        <fullName evidence="6">26S proteasome non-ATPase regulatory subunit 8</fullName>
        <ecNumber evidence="5">2.7.7.13</ecNumber>
    </recommendedName>
    <alternativeName>
        <fullName evidence="14">26S proteasome regulatory subunit RPN12</fullName>
    </alternativeName>
</protein>
<dbReference type="CDD" id="cd06425">
    <property type="entry name" value="M1P_guanylylT_B_like_N"/>
    <property type="match status" value="1"/>
</dbReference>
<dbReference type="EC" id="2.7.7.13" evidence="5"/>
<dbReference type="Gene3D" id="2.160.10.10">
    <property type="entry name" value="Hexapeptide repeat proteins"/>
    <property type="match status" value="1"/>
</dbReference>
<evidence type="ECO:0000256" key="12">
    <source>
        <dbReference type="ARBA" id="ARBA00023134"/>
    </source>
</evidence>
<dbReference type="FunFam" id="1.25.40.990:FF:000001">
    <property type="entry name" value="26S proteasome non-ATPase regulatory subunit"/>
    <property type="match status" value="1"/>
</dbReference>
<dbReference type="Pfam" id="PF00483">
    <property type="entry name" value="NTP_transferase"/>
    <property type="match status" value="1"/>
</dbReference>
<evidence type="ECO:0000256" key="5">
    <source>
        <dbReference type="ARBA" id="ARBA00012387"/>
    </source>
</evidence>
<dbReference type="InterPro" id="IPR045233">
    <property type="entry name" value="GMPPB_N"/>
</dbReference>
<keyword evidence="12" id="KW-0342">GTP-binding</keyword>
<dbReference type="Pfam" id="PF25087">
    <property type="entry name" value="GMPPB_C"/>
    <property type="match status" value="1"/>
</dbReference>
<dbReference type="PANTHER" id="PTHR22572">
    <property type="entry name" value="SUGAR-1-PHOSPHATE GUANYL TRANSFERASE"/>
    <property type="match status" value="1"/>
</dbReference>
<dbReference type="Gene3D" id="1.25.40.990">
    <property type="match status" value="1"/>
</dbReference>
<evidence type="ECO:0000256" key="4">
    <source>
        <dbReference type="ARBA" id="ARBA00009627"/>
    </source>
</evidence>
<dbReference type="Proteomes" id="UP000310200">
    <property type="component" value="Unassembled WGS sequence"/>
</dbReference>
<dbReference type="InterPro" id="IPR056729">
    <property type="entry name" value="GMPPB_C"/>
</dbReference>
<comment type="subunit">
    <text evidence="13">Component of the 19S proteasome regulatory particle complex. The 26S proteasome consists of a 20S core particle (CP) and two 19S regulatory subunits (RP). The regulatory particle is made of a lid composed of 9 subunits including PSMD8, a base containing 6 ATPases and few additional components. Interacts with DDI2. Interacts with TASOR.</text>
</comment>
<dbReference type="InterPro" id="IPR029044">
    <property type="entry name" value="Nucleotide-diphossugar_trans"/>
</dbReference>
<evidence type="ECO:0000256" key="3">
    <source>
        <dbReference type="ARBA" id="ARBA00007274"/>
    </source>
</evidence>
<evidence type="ECO:0000256" key="13">
    <source>
        <dbReference type="ARBA" id="ARBA00062283"/>
    </source>
</evidence>
<sequence>MAILAENEVLGNFDLSAGELSRYQSLIGSEIFRMAALEDVVASYQNLKREWTRTPCNLKKCGDVLNQLKIGLTHLMFLPTSNSTASQNELLIARDILEIGAQWSIATEDIPSFERYMAQLKCYYFDYKSGLMESAYKYQLLGLNLLFLLSQNRVAEFHTELELLPSDQIQSNVYIRHPLSLEQYLMEGSYNKIFLAKGNVPAASYNFFIDILLNTVRDEIGACMESAYDKISIQDAARMLNLTTEKDIKAFATKKNWNLSKDGYFYFTTTSEKKSEEPIPSSELATLAIDYARELEMIPTDDTKHMGWADIGQGMVSRTSVTRQLLPPQRYQVSLHALDLDGLDAIRHTCDTWPWRGHTTDNSDNISKIFVGMHEKRKKLQTMRALILVGGYGTRLRPLTLSRPKPLVEFANKPMLLHQIEALTNVSEVILAVSYRAREMEEELVHEAKKLGVKLIFSHEPEPLGTAGPLALAREYLSASDDPFFVLNSDIICDFPFKQLLDVHENHGKEGTIVVTKVEEPSKYGVVVYGEDGKIESFIEKPQEFISNKINAGMYIFNPSVLNRIELKPTSIEKEVFPSMAQDGELYAMELPGFWMDVGQPKDFLTGKYLRMSMYLASLRQKHPEQLYSGPGIVGNVLIDPTATIGKDCRIGPNVTIGPGAVLADGCCIKRSTILKAAVIKEHAWLDGQVLVLSCIVGWRSVVGRWVRMEGTTVLGEDVIVKDELYINGGQVLPHKSISTSVPEPQIIIVPELQLSMSTSAHDFFEDEGIHVLMKFVVILSISASVTSHSIPKRQGLNSSPWS</sequence>
<dbReference type="GO" id="GO:0004475">
    <property type="term" value="F:mannose-1-phosphate guanylyltransferase (GTP) activity"/>
    <property type="evidence" value="ECO:0007669"/>
    <property type="project" value="UniProtKB-EC"/>
</dbReference>
<evidence type="ECO:0000256" key="6">
    <source>
        <dbReference type="ARBA" id="ARBA00014939"/>
    </source>
</evidence>
<dbReference type="InterPro" id="IPR005835">
    <property type="entry name" value="NTP_transferase_dom"/>
</dbReference>
<evidence type="ECO:0000256" key="7">
    <source>
        <dbReference type="ARBA" id="ARBA00022679"/>
    </source>
</evidence>
<keyword evidence="10" id="KW-0460">Magnesium</keyword>
<keyword evidence="8" id="KW-0548">Nucleotidyltransferase</keyword>
<dbReference type="Pfam" id="PF10075">
    <property type="entry name" value="CSN8_PSD8_EIF3K"/>
    <property type="match status" value="1"/>
</dbReference>